<evidence type="ECO:0000313" key="2">
    <source>
        <dbReference type="Proteomes" id="UP001062846"/>
    </source>
</evidence>
<evidence type="ECO:0000313" key="1">
    <source>
        <dbReference type="EMBL" id="KAI8559860.1"/>
    </source>
</evidence>
<proteinExistence type="predicted"/>
<reference evidence="1" key="1">
    <citation type="submission" date="2022-02" db="EMBL/GenBank/DDBJ databases">
        <title>Plant Genome Project.</title>
        <authorList>
            <person name="Zhang R.-G."/>
        </authorList>
    </citation>
    <scope>NUCLEOTIDE SEQUENCE</scope>
    <source>
        <strain evidence="1">AT1</strain>
    </source>
</reference>
<gene>
    <name evidence="1" type="ORF">RHMOL_Rhmol04G0208300</name>
</gene>
<keyword evidence="2" id="KW-1185">Reference proteome</keyword>
<dbReference type="EMBL" id="CM046391">
    <property type="protein sequence ID" value="KAI8559860.1"/>
    <property type="molecule type" value="Genomic_DNA"/>
</dbReference>
<organism evidence="1 2">
    <name type="scientific">Rhododendron molle</name>
    <name type="common">Chinese azalea</name>
    <name type="synonym">Azalea mollis</name>
    <dbReference type="NCBI Taxonomy" id="49168"/>
    <lineage>
        <taxon>Eukaryota</taxon>
        <taxon>Viridiplantae</taxon>
        <taxon>Streptophyta</taxon>
        <taxon>Embryophyta</taxon>
        <taxon>Tracheophyta</taxon>
        <taxon>Spermatophyta</taxon>
        <taxon>Magnoliopsida</taxon>
        <taxon>eudicotyledons</taxon>
        <taxon>Gunneridae</taxon>
        <taxon>Pentapetalae</taxon>
        <taxon>asterids</taxon>
        <taxon>Ericales</taxon>
        <taxon>Ericaceae</taxon>
        <taxon>Ericoideae</taxon>
        <taxon>Rhodoreae</taxon>
        <taxon>Rhododendron</taxon>
    </lineage>
</organism>
<dbReference type="Proteomes" id="UP001062846">
    <property type="component" value="Chromosome 4"/>
</dbReference>
<accession>A0ACC0P318</accession>
<name>A0ACC0P318_RHOML</name>
<protein>
    <submittedName>
        <fullName evidence="1">Uncharacterized protein</fullName>
    </submittedName>
</protein>
<sequence>MFWFVMGTTLYLFWSLQPGSYLHQKEKLIKYNDFVNKELILFLMADLQRSIPWITSGTYVYTPHIFLQDSCSPRMMTSFLTT</sequence>
<comment type="caution">
    <text evidence="1">The sequence shown here is derived from an EMBL/GenBank/DDBJ whole genome shotgun (WGS) entry which is preliminary data.</text>
</comment>